<feature type="compositionally biased region" description="Polar residues" evidence="1">
    <location>
        <begin position="100"/>
        <end position="110"/>
    </location>
</feature>
<evidence type="ECO:0000256" key="1">
    <source>
        <dbReference type="SAM" id="MobiDB-lite"/>
    </source>
</evidence>
<feature type="compositionally biased region" description="Polar residues" evidence="1">
    <location>
        <begin position="18"/>
        <end position="33"/>
    </location>
</feature>
<feature type="region of interest" description="Disordered" evidence="1">
    <location>
        <begin position="18"/>
        <end position="110"/>
    </location>
</feature>
<dbReference type="EMBL" id="GDJX01012382">
    <property type="protein sequence ID" value="JAT55554.1"/>
    <property type="molecule type" value="Transcribed_RNA"/>
</dbReference>
<accession>A0A1D1YLM7</accession>
<organism evidence="2">
    <name type="scientific">Anthurium amnicola</name>
    <dbReference type="NCBI Taxonomy" id="1678845"/>
    <lineage>
        <taxon>Eukaryota</taxon>
        <taxon>Viridiplantae</taxon>
        <taxon>Streptophyta</taxon>
        <taxon>Embryophyta</taxon>
        <taxon>Tracheophyta</taxon>
        <taxon>Spermatophyta</taxon>
        <taxon>Magnoliopsida</taxon>
        <taxon>Liliopsida</taxon>
        <taxon>Araceae</taxon>
        <taxon>Pothoideae</taxon>
        <taxon>Potheae</taxon>
        <taxon>Anthurium</taxon>
    </lineage>
</organism>
<proteinExistence type="predicted"/>
<gene>
    <name evidence="2" type="primary">puuC_1</name>
    <name evidence="2" type="ORF">g.115158</name>
</gene>
<evidence type="ECO:0000313" key="2">
    <source>
        <dbReference type="EMBL" id="JAT55554.1"/>
    </source>
</evidence>
<protein>
    <submittedName>
        <fullName evidence="2">Aldehyde dehydrogenase PuuC</fullName>
    </submittedName>
</protein>
<name>A0A1D1YLM7_9ARAE</name>
<sequence>MLFEKQCKMGNERFSFSSRLDVPSDQSLDSTDCATRDEPCERDLGEAGNVAADTSVTEEGYRKAGSKHTMSEAEPFNDVDPSATGESQSPLAKRARGSNVDVSSSTSGVE</sequence>
<reference evidence="2" key="1">
    <citation type="submission" date="2015-07" db="EMBL/GenBank/DDBJ databases">
        <title>Transcriptome Assembly of Anthurium amnicola.</title>
        <authorList>
            <person name="Suzuki J."/>
        </authorList>
    </citation>
    <scope>NUCLEOTIDE SEQUENCE</scope>
</reference>
<feature type="compositionally biased region" description="Basic and acidic residues" evidence="1">
    <location>
        <begin position="34"/>
        <end position="45"/>
    </location>
</feature>
<dbReference type="AlphaFoldDB" id="A0A1D1YLM7"/>